<name>A0ABY6TXT7_BIOOC</name>
<dbReference type="Proteomes" id="UP000766486">
    <property type="component" value="Unassembled WGS sequence"/>
</dbReference>
<protein>
    <submittedName>
        <fullName evidence="1">Uncharacterized protein</fullName>
    </submittedName>
</protein>
<sequence length="179" mass="20395">MARLEEELKPGVFPNEINAAIKRDNPAAFGDILRLLGRLVCAKRPLKWYEIQGMESIDLNYRTVDFHQRSFRKSAKELCSSLVEERSDKTIELVHVTVKAHIDRCAEELSLACLCIDYLNLPAFIVDPTAESVLQGDYSFMDYAVMFWLPHLEAGATSRTLEHETYMNDLQESLALEIG</sequence>
<reference evidence="1 2" key="1">
    <citation type="submission" date="2019-06" db="EMBL/GenBank/DDBJ databases">
        <authorList>
            <person name="Broberg M."/>
        </authorList>
    </citation>
    <scope>NUCLEOTIDE SEQUENCE [LARGE SCALE GENOMIC DNA]</scope>
</reference>
<dbReference type="PANTHER" id="PTHR10039:SF14">
    <property type="entry name" value="NACHT DOMAIN-CONTAINING PROTEIN"/>
    <property type="match status" value="1"/>
</dbReference>
<keyword evidence="2" id="KW-1185">Reference proteome</keyword>
<dbReference type="EMBL" id="CABFNS010000698">
    <property type="protein sequence ID" value="VUC22968.1"/>
    <property type="molecule type" value="Genomic_DNA"/>
</dbReference>
<comment type="caution">
    <text evidence="1">The sequence shown here is derived from an EMBL/GenBank/DDBJ whole genome shotgun (WGS) entry which is preliminary data.</text>
</comment>
<organism evidence="1 2">
    <name type="scientific">Bionectria ochroleuca</name>
    <name type="common">Gliocladium roseum</name>
    <dbReference type="NCBI Taxonomy" id="29856"/>
    <lineage>
        <taxon>Eukaryota</taxon>
        <taxon>Fungi</taxon>
        <taxon>Dikarya</taxon>
        <taxon>Ascomycota</taxon>
        <taxon>Pezizomycotina</taxon>
        <taxon>Sordariomycetes</taxon>
        <taxon>Hypocreomycetidae</taxon>
        <taxon>Hypocreales</taxon>
        <taxon>Bionectriaceae</taxon>
        <taxon>Clonostachys</taxon>
    </lineage>
</organism>
<gene>
    <name evidence="1" type="ORF">CLO192961_LOCUS98226</name>
</gene>
<evidence type="ECO:0000313" key="1">
    <source>
        <dbReference type="EMBL" id="VUC22968.1"/>
    </source>
</evidence>
<accession>A0ABY6TXT7</accession>
<proteinExistence type="predicted"/>
<evidence type="ECO:0000313" key="2">
    <source>
        <dbReference type="Proteomes" id="UP000766486"/>
    </source>
</evidence>
<dbReference type="PANTHER" id="PTHR10039">
    <property type="entry name" value="AMELOGENIN"/>
    <property type="match status" value="1"/>
</dbReference>